<dbReference type="Gene3D" id="3.30.479.20">
    <property type="entry name" value="Elongation factor Ts, dimerisation domain"/>
    <property type="match status" value="2"/>
</dbReference>
<keyword evidence="4 5" id="KW-0648">Protein biosynthesis</keyword>
<evidence type="ECO:0000256" key="6">
    <source>
        <dbReference type="RuleBase" id="RU000642"/>
    </source>
</evidence>
<feature type="domain" description="Translation elongation factor EFTs/EF1B dimerisation" evidence="8">
    <location>
        <begin position="72"/>
        <end position="282"/>
    </location>
</feature>
<dbReference type="Gene3D" id="1.10.8.10">
    <property type="entry name" value="DNA helicase RuvA subunit, C-terminal domain"/>
    <property type="match status" value="1"/>
</dbReference>
<evidence type="ECO:0000313" key="10">
    <source>
        <dbReference type="Proteomes" id="UP000178783"/>
    </source>
</evidence>
<dbReference type="InterPro" id="IPR018101">
    <property type="entry name" value="Transl_elong_Ts_CS"/>
</dbReference>
<dbReference type="SUPFAM" id="SSF46934">
    <property type="entry name" value="UBA-like"/>
    <property type="match status" value="1"/>
</dbReference>
<dbReference type="Pfam" id="PF00889">
    <property type="entry name" value="EF_TS"/>
    <property type="match status" value="1"/>
</dbReference>
<dbReference type="GO" id="GO:0003746">
    <property type="term" value="F:translation elongation factor activity"/>
    <property type="evidence" value="ECO:0007669"/>
    <property type="project" value="UniProtKB-UniRule"/>
</dbReference>
<dbReference type="GO" id="GO:0005737">
    <property type="term" value="C:cytoplasm"/>
    <property type="evidence" value="ECO:0007669"/>
    <property type="project" value="UniProtKB-SubCell"/>
</dbReference>
<protein>
    <recommendedName>
        <fullName evidence="2 5">Elongation factor Ts</fullName>
        <shortName evidence="5">EF-Ts</shortName>
    </recommendedName>
</protein>
<evidence type="ECO:0000256" key="3">
    <source>
        <dbReference type="ARBA" id="ARBA00022768"/>
    </source>
</evidence>
<proteinExistence type="inferred from homology"/>
<comment type="similarity">
    <text evidence="1 5 6">Belongs to the EF-Ts family.</text>
</comment>
<dbReference type="PANTHER" id="PTHR11741">
    <property type="entry name" value="ELONGATION FACTOR TS"/>
    <property type="match status" value="1"/>
</dbReference>
<evidence type="ECO:0000256" key="1">
    <source>
        <dbReference type="ARBA" id="ARBA00005532"/>
    </source>
</evidence>
<sequence>MENKSRLLKLLREKSGAGMADCKIALDEAGGEIEKAIEILRKKGIAKAAKRSDREAGEGVILVDTNKAGNEGYILEMNSETDFVARNEQFKGFADLVLKIIETKKPKSQKELLRIKLSDYMVSLSGNTPLNREETVGERLAALSGTIGEKLEIKKYDILSSAGTVACYTHAGGRIGVLAALDKAGQSSLAYNVAMQIAAANPKYIKPEDVSPGEIAKEKEIYRAQLLKEGKPENMIDKIIAGKLNKFYEEVCLVKQEYIKDDKKSVEDILGGVKAEKFVRYSL</sequence>
<dbReference type="HAMAP" id="MF_00050">
    <property type="entry name" value="EF_Ts"/>
    <property type="match status" value="1"/>
</dbReference>
<comment type="caution">
    <text evidence="9">The sequence shown here is derived from an EMBL/GenBank/DDBJ whole genome shotgun (WGS) entry which is preliminary data.</text>
</comment>
<comment type="function">
    <text evidence="5 6">Associates with the EF-Tu.GDP complex and induces the exchange of GDP to GTP. It remains bound to the aminoacyl-tRNA.EF-Tu.GTP complex up to the GTP hydrolysis stage on the ribosome.</text>
</comment>
<keyword evidence="3 5" id="KW-0251">Elongation factor</keyword>
<dbReference type="InterPro" id="IPR009060">
    <property type="entry name" value="UBA-like_sf"/>
</dbReference>
<dbReference type="AlphaFoldDB" id="A0A1F5SC36"/>
<name>A0A1F5SC36_9BACT</name>
<reference evidence="9 10" key="1">
    <citation type="journal article" date="2016" name="Nat. Commun.">
        <title>Thousands of microbial genomes shed light on interconnected biogeochemical processes in an aquifer system.</title>
        <authorList>
            <person name="Anantharaman K."/>
            <person name="Brown C.T."/>
            <person name="Hug L.A."/>
            <person name="Sharon I."/>
            <person name="Castelle C.J."/>
            <person name="Probst A.J."/>
            <person name="Thomas B.C."/>
            <person name="Singh A."/>
            <person name="Wilkins M.J."/>
            <person name="Karaoz U."/>
            <person name="Brodie E.L."/>
            <person name="Williams K.H."/>
            <person name="Hubbard S.S."/>
            <person name="Banfield J.F."/>
        </authorList>
    </citation>
    <scope>NUCLEOTIDE SEQUENCE [LARGE SCALE GENOMIC DNA]</scope>
</reference>
<accession>A0A1F5SC36</accession>
<dbReference type="SUPFAM" id="SSF54713">
    <property type="entry name" value="Elongation factor Ts (EF-Ts), dimerisation domain"/>
    <property type="match status" value="1"/>
</dbReference>
<comment type="subcellular location">
    <subcellularLocation>
        <location evidence="5 7">Cytoplasm</location>
    </subcellularLocation>
</comment>
<dbReference type="EMBL" id="MFFW01000028">
    <property type="protein sequence ID" value="OGF24285.1"/>
    <property type="molecule type" value="Genomic_DNA"/>
</dbReference>
<dbReference type="STRING" id="1797989.A3H66_01990"/>
<dbReference type="CDD" id="cd14275">
    <property type="entry name" value="UBA_EF-Ts"/>
    <property type="match status" value="1"/>
</dbReference>
<dbReference type="PANTHER" id="PTHR11741:SF0">
    <property type="entry name" value="ELONGATION FACTOR TS, MITOCHONDRIAL"/>
    <property type="match status" value="1"/>
</dbReference>
<evidence type="ECO:0000256" key="5">
    <source>
        <dbReference type="HAMAP-Rule" id="MF_00050"/>
    </source>
</evidence>
<evidence type="ECO:0000256" key="4">
    <source>
        <dbReference type="ARBA" id="ARBA00022917"/>
    </source>
</evidence>
<dbReference type="PROSITE" id="PS01127">
    <property type="entry name" value="EF_TS_2"/>
    <property type="match status" value="1"/>
</dbReference>
<dbReference type="Proteomes" id="UP000178783">
    <property type="component" value="Unassembled WGS sequence"/>
</dbReference>
<keyword evidence="5" id="KW-0963">Cytoplasm</keyword>
<dbReference type="Gene3D" id="1.10.286.20">
    <property type="match status" value="1"/>
</dbReference>
<dbReference type="FunFam" id="1.10.286.20:FF:000001">
    <property type="entry name" value="Elongation factor Ts"/>
    <property type="match status" value="1"/>
</dbReference>
<evidence type="ECO:0000256" key="7">
    <source>
        <dbReference type="RuleBase" id="RU000643"/>
    </source>
</evidence>
<evidence type="ECO:0000313" key="9">
    <source>
        <dbReference type="EMBL" id="OGF24285.1"/>
    </source>
</evidence>
<dbReference type="InterPro" id="IPR001816">
    <property type="entry name" value="Transl_elong_EFTs/EF1B"/>
</dbReference>
<dbReference type="NCBIfam" id="TIGR00116">
    <property type="entry name" value="tsf"/>
    <property type="match status" value="1"/>
</dbReference>
<dbReference type="InterPro" id="IPR014039">
    <property type="entry name" value="Transl_elong_EFTs/EF1B_dimer"/>
</dbReference>
<evidence type="ECO:0000256" key="2">
    <source>
        <dbReference type="ARBA" id="ARBA00016956"/>
    </source>
</evidence>
<dbReference type="InterPro" id="IPR036402">
    <property type="entry name" value="EF-Ts_dimer_sf"/>
</dbReference>
<evidence type="ECO:0000259" key="8">
    <source>
        <dbReference type="Pfam" id="PF00889"/>
    </source>
</evidence>
<organism evidence="9 10">
    <name type="scientific">Candidatus Falkowbacteria bacterium RIFCSPLOWO2_02_FULL_45_21</name>
    <dbReference type="NCBI Taxonomy" id="1797989"/>
    <lineage>
        <taxon>Bacteria</taxon>
        <taxon>Candidatus Falkowiibacteriota</taxon>
    </lineage>
</organism>
<dbReference type="FunFam" id="1.10.8.10:FF:000001">
    <property type="entry name" value="Elongation factor Ts"/>
    <property type="match status" value="1"/>
</dbReference>
<gene>
    <name evidence="5" type="primary">tsf</name>
    <name evidence="9" type="ORF">A3H66_01990</name>
</gene>
<feature type="region of interest" description="Involved in Mg(2+) ion dislocation from EF-Tu" evidence="5">
    <location>
        <begin position="81"/>
        <end position="84"/>
    </location>
</feature>